<evidence type="ECO:0000256" key="1">
    <source>
        <dbReference type="ARBA" id="ARBA00022801"/>
    </source>
</evidence>
<feature type="chain" id="PRO_5036760578" evidence="2">
    <location>
        <begin position="24"/>
        <end position="331"/>
    </location>
</feature>
<sequence>MKPAALPLLALALGVLAPQAAFGADSAGQQGLEISRKAVRTLPPVAIWPNGAPAIAGWPGYEHPPVREQIRGDDGVIINVTDPTYEPYLPATGRGTGSAVIIAPGGGFRLLDIAPCRELAAWFAERGIAAFVLKYRLEPTIGDRKTMQALLWELRRNVPGKAGVADGMEALRQIRARASDYAIAPDRIGVIGFSAGGHVAGMMAAASDPATRPDFAGLIYGMPYEGDLIELPPATLPPTLEALASPFTAPPLTPAPGHLPPTFMAMAQDDKAAEIGFRAYYDRLYAAGYRPELHLYQRGGHGFSIRPSGNTTDRFAEQFVDWMRVVGFGAD</sequence>
<dbReference type="Gene3D" id="3.40.50.1820">
    <property type="entry name" value="alpha/beta hydrolase"/>
    <property type="match status" value="1"/>
</dbReference>
<dbReference type="GO" id="GO:0016787">
    <property type="term" value="F:hydrolase activity"/>
    <property type="evidence" value="ECO:0007669"/>
    <property type="project" value="UniProtKB-KW"/>
</dbReference>
<proteinExistence type="predicted"/>
<dbReference type="InterPro" id="IPR029058">
    <property type="entry name" value="AB_hydrolase_fold"/>
</dbReference>
<dbReference type="Proteomes" id="UP000617634">
    <property type="component" value="Unassembled WGS sequence"/>
</dbReference>
<dbReference type="EMBL" id="JADZGI010000001">
    <property type="protein sequence ID" value="MBH0111759.1"/>
    <property type="molecule type" value="Genomic_DNA"/>
</dbReference>
<dbReference type="AlphaFoldDB" id="A0A931MJT4"/>
<protein>
    <submittedName>
        <fullName evidence="4">Alpha/beta hydrolase</fullName>
    </submittedName>
</protein>
<name>A0A931MJT4_9SPHN</name>
<comment type="caution">
    <text evidence="4">The sequence shown here is derived from an EMBL/GenBank/DDBJ whole genome shotgun (WGS) entry which is preliminary data.</text>
</comment>
<evidence type="ECO:0000313" key="5">
    <source>
        <dbReference type="Proteomes" id="UP000617634"/>
    </source>
</evidence>
<accession>A0A931MJT4</accession>
<dbReference type="SUPFAM" id="SSF53474">
    <property type="entry name" value="alpha/beta-Hydrolases"/>
    <property type="match status" value="1"/>
</dbReference>
<dbReference type="InterPro" id="IPR050300">
    <property type="entry name" value="GDXG_lipolytic_enzyme"/>
</dbReference>
<dbReference type="PANTHER" id="PTHR48081:SF6">
    <property type="entry name" value="PEPTIDASE S9 PROLYL OLIGOPEPTIDASE CATALYTIC DOMAIN-CONTAINING PROTEIN"/>
    <property type="match status" value="1"/>
</dbReference>
<keyword evidence="5" id="KW-1185">Reference proteome</keyword>
<dbReference type="Pfam" id="PF07859">
    <property type="entry name" value="Abhydrolase_3"/>
    <property type="match status" value="1"/>
</dbReference>
<gene>
    <name evidence="4" type="ORF">I5E68_02185</name>
</gene>
<keyword evidence="2" id="KW-0732">Signal</keyword>
<evidence type="ECO:0000313" key="4">
    <source>
        <dbReference type="EMBL" id="MBH0111759.1"/>
    </source>
</evidence>
<dbReference type="PANTHER" id="PTHR48081">
    <property type="entry name" value="AB HYDROLASE SUPERFAMILY PROTEIN C4A8.06C"/>
    <property type="match status" value="1"/>
</dbReference>
<evidence type="ECO:0000256" key="2">
    <source>
        <dbReference type="SAM" id="SignalP"/>
    </source>
</evidence>
<keyword evidence="1 4" id="KW-0378">Hydrolase</keyword>
<reference evidence="4" key="1">
    <citation type="submission" date="2020-11" db="EMBL/GenBank/DDBJ databases">
        <title>Novosphingobium aureum sp. nov., a marine bacterium isolated from sediment of a salt flat.</title>
        <authorList>
            <person name="Yoo Y."/>
            <person name="Kim J.-J."/>
        </authorList>
    </citation>
    <scope>NUCLEOTIDE SEQUENCE</scope>
    <source>
        <strain evidence="4">YJ-S2-02</strain>
    </source>
</reference>
<organism evidence="4 5">
    <name type="scientific">Novosphingobium aureum</name>
    <dbReference type="NCBI Taxonomy" id="2792964"/>
    <lineage>
        <taxon>Bacteria</taxon>
        <taxon>Pseudomonadati</taxon>
        <taxon>Pseudomonadota</taxon>
        <taxon>Alphaproteobacteria</taxon>
        <taxon>Sphingomonadales</taxon>
        <taxon>Sphingomonadaceae</taxon>
        <taxon>Novosphingobium</taxon>
    </lineage>
</organism>
<evidence type="ECO:0000259" key="3">
    <source>
        <dbReference type="Pfam" id="PF07859"/>
    </source>
</evidence>
<feature type="signal peptide" evidence="2">
    <location>
        <begin position="1"/>
        <end position="23"/>
    </location>
</feature>
<feature type="domain" description="Alpha/beta hydrolase fold-3" evidence="3">
    <location>
        <begin position="161"/>
        <end position="303"/>
    </location>
</feature>
<dbReference type="InterPro" id="IPR013094">
    <property type="entry name" value="AB_hydrolase_3"/>
</dbReference>
<dbReference type="RefSeq" id="WP_197160329.1">
    <property type="nucleotide sequence ID" value="NZ_JADZGI010000001.1"/>
</dbReference>